<name>A0AAX1KG95_FLAPL</name>
<keyword evidence="1" id="KW-0812">Transmembrane</keyword>
<reference evidence="2 3" key="1">
    <citation type="submission" date="2020-11" db="EMBL/GenBank/DDBJ databases">
        <title>Closed and high quality bacterial genomes of the OMM12 community.</title>
        <authorList>
            <person name="Marbouty M."/>
            <person name="Lamy-Besnier Q."/>
            <person name="Debarbieux L."/>
            <person name="Koszul R."/>
        </authorList>
    </citation>
    <scope>NUCLEOTIDE SEQUENCE [LARGE SCALE GENOMIC DNA]</scope>
    <source>
        <strain evidence="2 3">YL31</strain>
    </source>
</reference>
<dbReference type="AlphaFoldDB" id="A0AAX1KG95"/>
<keyword evidence="1" id="KW-1133">Transmembrane helix</keyword>
<dbReference type="EMBL" id="CP065315">
    <property type="protein sequence ID" value="QQR04885.1"/>
    <property type="molecule type" value="Genomic_DNA"/>
</dbReference>
<sequence length="144" mass="17376">MFIPTNPNDRHQTDMEYQEWQRQRDAKKDDFPVIALNKKEFSLLKKCEKDYVQVTKENQNCALRLRELDLIKIMTPSEKHTLECCFIRERGRNYLRYKENEIADKRRADWHDWKIAIFSSLAGAFLSNPLWALLRMIWENLQSP</sequence>
<evidence type="ECO:0000313" key="3">
    <source>
        <dbReference type="Proteomes" id="UP000595792"/>
    </source>
</evidence>
<gene>
    <name evidence="2" type="ORF">I5Q84_12970</name>
</gene>
<feature type="transmembrane region" description="Helical" evidence="1">
    <location>
        <begin position="115"/>
        <end position="138"/>
    </location>
</feature>
<dbReference type="Proteomes" id="UP000595792">
    <property type="component" value="Chromosome"/>
</dbReference>
<organism evidence="2 3">
    <name type="scientific">Flavonifractor plautii</name>
    <name type="common">Fusobacterium plautii</name>
    <dbReference type="NCBI Taxonomy" id="292800"/>
    <lineage>
        <taxon>Bacteria</taxon>
        <taxon>Bacillati</taxon>
        <taxon>Bacillota</taxon>
        <taxon>Clostridia</taxon>
        <taxon>Eubacteriales</taxon>
        <taxon>Oscillospiraceae</taxon>
        <taxon>Flavonifractor</taxon>
    </lineage>
</organism>
<protein>
    <submittedName>
        <fullName evidence="2">Uncharacterized protein</fullName>
    </submittedName>
</protein>
<dbReference type="RefSeq" id="WP_142988504.1">
    <property type="nucleotide sequence ID" value="NZ_CAAKOI010000044.1"/>
</dbReference>
<proteinExistence type="predicted"/>
<evidence type="ECO:0000313" key="2">
    <source>
        <dbReference type="EMBL" id="QQR04885.1"/>
    </source>
</evidence>
<accession>A0AAX1KG95</accession>
<keyword evidence="1" id="KW-0472">Membrane</keyword>
<evidence type="ECO:0000256" key="1">
    <source>
        <dbReference type="SAM" id="Phobius"/>
    </source>
</evidence>